<comment type="caution">
    <text evidence="2">The sequence shown here is derived from an EMBL/GenBank/DDBJ whole genome shotgun (WGS) entry which is preliminary data.</text>
</comment>
<dbReference type="EMBL" id="BAAAQN010000017">
    <property type="protein sequence ID" value="GAA2030917.1"/>
    <property type="molecule type" value="Genomic_DNA"/>
</dbReference>
<evidence type="ECO:0000313" key="3">
    <source>
        <dbReference type="Proteomes" id="UP001500751"/>
    </source>
</evidence>
<evidence type="ECO:0000313" key="2">
    <source>
        <dbReference type="EMBL" id="GAA2030917.1"/>
    </source>
</evidence>
<dbReference type="InterPro" id="IPR010093">
    <property type="entry name" value="SinI_DNA-bd"/>
</dbReference>
<dbReference type="InterPro" id="IPR009061">
    <property type="entry name" value="DNA-bd_dom_put_sf"/>
</dbReference>
<organism evidence="2 3">
    <name type="scientific">Catenulispora yoronensis</name>
    <dbReference type="NCBI Taxonomy" id="450799"/>
    <lineage>
        <taxon>Bacteria</taxon>
        <taxon>Bacillati</taxon>
        <taxon>Actinomycetota</taxon>
        <taxon>Actinomycetes</taxon>
        <taxon>Catenulisporales</taxon>
        <taxon>Catenulisporaceae</taxon>
        <taxon>Catenulispora</taxon>
    </lineage>
</organism>
<dbReference type="Pfam" id="PF12728">
    <property type="entry name" value="HTH_17"/>
    <property type="match status" value="1"/>
</dbReference>
<sequence length="57" mass="6581">MSVPLYTVREAEQVLRTSRTTIYRLMKAGDLEGVMVRGSRRFTVRSVEQYIASQITE</sequence>
<name>A0ABN2U803_9ACTN</name>
<accession>A0ABN2U803</accession>
<dbReference type="InterPro" id="IPR041657">
    <property type="entry name" value="HTH_17"/>
</dbReference>
<dbReference type="NCBIfam" id="TIGR01764">
    <property type="entry name" value="excise"/>
    <property type="match status" value="1"/>
</dbReference>
<reference evidence="2 3" key="1">
    <citation type="journal article" date="2019" name="Int. J. Syst. Evol. Microbiol.">
        <title>The Global Catalogue of Microorganisms (GCM) 10K type strain sequencing project: providing services to taxonomists for standard genome sequencing and annotation.</title>
        <authorList>
            <consortium name="The Broad Institute Genomics Platform"/>
            <consortium name="The Broad Institute Genome Sequencing Center for Infectious Disease"/>
            <person name="Wu L."/>
            <person name="Ma J."/>
        </authorList>
    </citation>
    <scope>NUCLEOTIDE SEQUENCE [LARGE SCALE GENOMIC DNA]</scope>
    <source>
        <strain evidence="2 3">JCM 16014</strain>
    </source>
</reference>
<evidence type="ECO:0000259" key="1">
    <source>
        <dbReference type="Pfam" id="PF12728"/>
    </source>
</evidence>
<proteinExistence type="predicted"/>
<dbReference type="Proteomes" id="UP001500751">
    <property type="component" value="Unassembled WGS sequence"/>
</dbReference>
<feature type="domain" description="Helix-turn-helix" evidence="1">
    <location>
        <begin position="5"/>
        <end position="54"/>
    </location>
</feature>
<keyword evidence="3" id="KW-1185">Reference proteome</keyword>
<gene>
    <name evidence="2" type="ORF">GCM10009839_33460</name>
</gene>
<protein>
    <recommendedName>
        <fullName evidence="1">Helix-turn-helix domain-containing protein</fullName>
    </recommendedName>
</protein>
<dbReference type="SUPFAM" id="SSF46955">
    <property type="entry name" value="Putative DNA-binding domain"/>
    <property type="match status" value="1"/>
</dbReference>